<dbReference type="Pfam" id="PF00370">
    <property type="entry name" value="FGGY_N"/>
    <property type="match status" value="1"/>
</dbReference>
<evidence type="ECO:0000313" key="6">
    <source>
        <dbReference type="EMBL" id="CAG6730512.1"/>
    </source>
</evidence>
<evidence type="ECO:0000259" key="5">
    <source>
        <dbReference type="Pfam" id="PF02782"/>
    </source>
</evidence>
<feature type="domain" description="Carbohydrate kinase FGGY N-terminal" evidence="4">
    <location>
        <begin position="8"/>
        <end position="275"/>
    </location>
</feature>
<reference evidence="6" key="1">
    <citation type="submission" date="2021-05" db="EMBL/GenBank/DDBJ databases">
        <authorList>
            <person name="Alioto T."/>
            <person name="Alioto T."/>
            <person name="Gomez Garrido J."/>
        </authorList>
    </citation>
    <scope>NUCLEOTIDE SEQUENCE</scope>
</reference>
<dbReference type="EMBL" id="HBUF01381609">
    <property type="protein sequence ID" value="CAG6730512.1"/>
    <property type="molecule type" value="Transcribed_RNA"/>
</dbReference>
<evidence type="ECO:0000259" key="4">
    <source>
        <dbReference type="Pfam" id="PF00370"/>
    </source>
</evidence>
<sequence length="523" mass="59022">MPLESNTYSLCLDIGTTNVKCAICDPRKQNEIKAIVYDKLRLIYLPKGAVEIDPQQLWTQIIRLIQRCLSTSNITIDQVSALGIASQRNTFVTWDKTTGEEFHNLIVWKDLRAKHLVDAYNNSWKLWGLNFGSKLLYYITKRRRFLVGSIMKFMNAQVSLRLVWVLTKNQTVRDNLARRNVLFGTLDTWLIYKLTKGTHHVTDVSCASSTGLFDPFTLSWAPWVHFMFSIPAHILPKVLPTCCTKGEFGIVDAIHLGHEIPIRVSVADQSASMFGVSCLNKGDLKVTLGTGTWMGINTWNKAHTSVGTLYPVVGWQLSPKSSSVVYICEGSSYATGTLIEWCKSKGLFRNVEETSTLASSVASSDGFVFPLGFSALHGALMDEKHEIMEFLHSSELNAFKARRDYYVRALLESIAFRVKQIFDTMVSETEFEFSCISVDGGSAQNDFLCQLIADLTQVRVWRPRLTECSIVGVAKLITFGEANLSNDGTEFLPRLELYQEHMSLYKLWSLEVSWALLIERLES</sequence>
<dbReference type="InterPro" id="IPR043129">
    <property type="entry name" value="ATPase_NBD"/>
</dbReference>
<dbReference type="Gene3D" id="3.30.420.40">
    <property type="match status" value="2"/>
</dbReference>
<dbReference type="InterPro" id="IPR018484">
    <property type="entry name" value="FGGY_N"/>
</dbReference>
<evidence type="ECO:0000256" key="1">
    <source>
        <dbReference type="ARBA" id="ARBA00009156"/>
    </source>
</evidence>
<evidence type="ECO:0000256" key="3">
    <source>
        <dbReference type="ARBA" id="ARBA00022777"/>
    </source>
</evidence>
<accession>A0A8D9DV87</accession>
<proteinExistence type="inferred from homology"/>
<dbReference type="FunFam" id="3.30.420.40:FF:000102">
    <property type="entry name" value="Putative glycerol kinase 5"/>
    <property type="match status" value="1"/>
</dbReference>
<evidence type="ECO:0000256" key="2">
    <source>
        <dbReference type="ARBA" id="ARBA00022679"/>
    </source>
</evidence>
<dbReference type="GO" id="GO:0006071">
    <property type="term" value="P:glycerol metabolic process"/>
    <property type="evidence" value="ECO:0007669"/>
    <property type="project" value="TreeGrafter"/>
</dbReference>
<dbReference type="GO" id="GO:0006641">
    <property type="term" value="P:triglyceride metabolic process"/>
    <property type="evidence" value="ECO:0007669"/>
    <property type="project" value="TreeGrafter"/>
</dbReference>
<keyword evidence="2" id="KW-0808">Transferase</keyword>
<dbReference type="PIRSF" id="PIRSF000538">
    <property type="entry name" value="GlpK"/>
    <property type="match status" value="1"/>
</dbReference>
<dbReference type="Pfam" id="PF02782">
    <property type="entry name" value="FGGY_C"/>
    <property type="match status" value="1"/>
</dbReference>
<name>A0A8D9DV87_9HEMI</name>
<dbReference type="GO" id="GO:0005739">
    <property type="term" value="C:mitochondrion"/>
    <property type="evidence" value="ECO:0007669"/>
    <property type="project" value="TreeGrafter"/>
</dbReference>
<dbReference type="AlphaFoldDB" id="A0A8D9DV87"/>
<protein>
    <submittedName>
        <fullName evidence="6">Glycerol kinase 5</fullName>
    </submittedName>
</protein>
<keyword evidence="3 6" id="KW-0418">Kinase</keyword>
<dbReference type="PANTHER" id="PTHR10196">
    <property type="entry name" value="SUGAR KINASE"/>
    <property type="match status" value="1"/>
</dbReference>
<dbReference type="InterPro" id="IPR000577">
    <property type="entry name" value="Carb_kinase_FGGY"/>
</dbReference>
<dbReference type="PANTHER" id="PTHR10196:SF68">
    <property type="entry name" value="GLYCEROL KINASE 5-RELATED"/>
    <property type="match status" value="1"/>
</dbReference>
<feature type="domain" description="Carbohydrate kinase FGGY C-terminal" evidence="5">
    <location>
        <begin position="285"/>
        <end position="476"/>
    </location>
</feature>
<dbReference type="SUPFAM" id="SSF53067">
    <property type="entry name" value="Actin-like ATPase domain"/>
    <property type="match status" value="2"/>
</dbReference>
<comment type="similarity">
    <text evidence="1">Belongs to the FGGY kinase family.</text>
</comment>
<organism evidence="6">
    <name type="scientific">Cacopsylla melanoneura</name>
    <dbReference type="NCBI Taxonomy" id="428564"/>
    <lineage>
        <taxon>Eukaryota</taxon>
        <taxon>Metazoa</taxon>
        <taxon>Ecdysozoa</taxon>
        <taxon>Arthropoda</taxon>
        <taxon>Hexapoda</taxon>
        <taxon>Insecta</taxon>
        <taxon>Pterygota</taxon>
        <taxon>Neoptera</taxon>
        <taxon>Paraneoptera</taxon>
        <taxon>Hemiptera</taxon>
        <taxon>Sternorrhyncha</taxon>
        <taxon>Psylloidea</taxon>
        <taxon>Psyllidae</taxon>
        <taxon>Psyllinae</taxon>
        <taxon>Cacopsylla</taxon>
    </lineage>
</organism>
<dbReference type="InterPro" id="IPR018485">
    <property type="entry name" value="FGGY_C"/>
</dbReference>
<dbReference type="GO" id="GO:0046167">
    <property type="term" value="P:glycerol-3-phosphate biosynthetic process"/>
    <property type="evidence" value="ECO:0007669"/>
    <property type="project" value="TreeGrafter"/>
</dbReference>
<dbReference type="GO" id="GO:0016301">
    <property type="term" value="F:kinase activity"/>
    <property type="evidence" value="ECO:0007669"/>
    <property type="project" value="UniProtKB-KW"/>
</dbReference>